<dbReference type="Proteomes" id="UP000000763">
    <property type="component" value="Chromosome 2"/>
</dbReference>
<dbReference type="Gene3D" id="3.30.730.10">
    <property type="entry name" value="AP2/ERF domain"/>
    <property type="match status" value="1"/>
</dbReference>
<evidence type="ECO:0000256" key="2">
    <source>
        <dbReference type="ARBA" id="ARBA00023015"/>
    </source>
</evidence>
<dbReference type="PANTHER" id="PTHR31190:SF160">
    <property type="entry name" value="OSJNBA0042L16.9 PROTEIN"/>
    <property type="match status" value="1"/>
</dbReference>
<dbReference type="SMART" id="SM00380">
    <property type="entry name" value="AP2"/>
    <property type="match status" value="1"/>
</dbReference>
<evidence type="ECO:0000256" key="3">
    <source>
        <dbReference type="ARBA" id="ARBA00023125"/>
    </source>
</evidence>
<dbReference type="GO" id="GO:0003700">
    <property type="term" value="F:DNA-binding transcription factor activity"/>
    <property type="evidence" value="ECO:0007669"/>
    <property type="project" value="InterPro"/>
</dbReference>
<keyword evidence="2" id="KW-0805">Transcription regulation</keyword>
<dbReference type="EMBL" id="AP008208">
    <property type="protein sequence ID" value="BAF08995.1"/>
    <property type="molecule type" value="Genomic_DNA"/>
</dbReference>
<feature type="non-terminal residue" evidence="7">
    <location>
        <position position="1"/>
    </location>
</feature>
<dbReference type="Gramene" id="Os02t0546600-01">
    <property type="protein sequence ID" value="Os02t0546600-01"/>
    <property type="gene ID" value="Os02g0546600"/>
</dbReference>
<organism evidence="7 8">
    <name type="scientific">Oryza sativa subsp. japonica</name>
    <name type="common">Rice</name>
    <dbReference type="NCBI Taxonomy" id="39947"/>
    <lineage>
        <taxon>Eukaryota</taxon>
        <taxon>Viridiplantae</taxon>
        <taxon>Streptophyta</taxon>
        <taxon>Embryophyta</taxon>
        <taxon>Tracheophyta</taxon>
        <taxon>Spermatophyta</taxon>
        <taxon>Magnoliopsida</taxon>
        <taxon>Liliopsida</taxon>
        <taxon>Poales</taxon>
        <taxon>Poaceae</taxon>
        <taxon>BOP clade</taxon>
        <taxon>Oryzoideae</taxon>
        <taxon>Oryzeae</taxon>
        <taxon>Oryzinae</taxon>
        <taxon>Oryza</taxon>
        <taxon>Oryza sativa</taxon>
    </lineage>
</organism>
<dbReference type="KEGG" id="dosa:Os02g0546600"/>
<protein>
    <submittedName>
        <fullName evidence="7">Os02g0546600 protein</fullName>
    </submittedName>
</protein>
<feature type="domain" description="AP2/ERF" evidence="6">
    <location>
        <begin position="125"/>
        <end position="182"/>
    </location>
</feature>
<dbReference type="GO" id="GO:0003677">
    <property type="term" value="F:DNA binding"/>
    <property type="evidence" value="ECO:0007669"/>
    <property type="project" value="UniProtKB-KW"/>
</dbReference>
<evidence type="ECO:0000256" key="4">
    <source>
        <dbReference type="ARBA" id="ARBA00023163"/>
    </source>
</evidence>
<dbReference type="PROSITE" id="PS51032">
    <property type="entry name" value="AP2_ERF"/>
    <property type="match status" value="1"/>
</dbReference>
<dbReference type="InterPro" id="IPR001471">
    <property type="entry name" value="AP2/ERF_dom"/>
</dbReference>
<dbReference type="InterPro" id="IPR036955">
    <property type="entry name" value="AP2/ERF_dom_sf"/>
</dbReference>
<dbReference type="GO" id="GO:0009873">
    <property type="term" value="P:ethylene-activated signaling pathway"/>
    <property type="evidence" value="ECO:0007669"/>
    <property type="project" value="InterPro"/>
</dbReference>
<dbReference type="FunFam" id="3.30.730.10:FF:000001">
    <property type="entry name" value="Ethylene-responsive transcription factor 2"/>
    <property type="match status" value="1"/>
</dbReference>
<dbReference type="CDD" id="cd00018">
    <property type="entry name" value="AP2"/>
    <property type="match status" value="1"/>
</dbReference>
<dbReference type="AlphaFoldDB" id="A0A0N7KFG3"/>
<gene>
    <name evidence="7" type="ordered locus">Os02g0546600</name>
</gene>
<reference evidence="7 8" key="1">
    <citation type="journal article" date="2005" name="Nature">
        <title>The map-based sequence of the rice genome.</title>
        <authorList>
            <consortium name="International rice genome sequencing project (IRGSP)"/>
            <person name="Matsumoto T."/>
            <person name="Wu J."/>
            <person name="Kanamori H."/>
            <person name="Katayose Y."/>
            <person name="Fujisawa M."/>
            <person name="Namiki N."/>
            <person name="Mizuno H."/>
            <person name="Yamamoto K."/>
            <person name="Antonio B.A."/>
            <person name="Baba T."/>
            <person name="Sakata K."/>
            <person name="Nagamura Y."/>
            <person name="Aoki H."/>
            <person name="Arikawa K."/>
            <person name="Arita K."/>
            <person name="Bito T."/>
            <person name="Chiden Y."/>
            <person name="Fujitsuka N."/>
            <person name="Fukunaka R."/>
            <person name="Hamada M."/>
            <person name="Harada C."/>
            <person name="Hayashi A."/>
            <person name="Hijishita S."/>
            <person name="Honda M."/>
            <person name="Hosokawa S."/>
            <person name="Ichikawa Y."/>
            <person name="Idonuma A."/>
            <person name="Iijima M."/>
            <person name="Ikeda M."/>
            <person name="Ikeno M."/>
            <person name="Ito K."/>
            <person name="Ito S."/>
            <person name="Ito T."/>
            <person name="Ito Y."/>
            <person name="Ito Y."/>
            <person name="Iwabuchi A."/>
            <person name="Kamiya K."/>
            <person name="Karasawa W."/>
            <person name="Kurita K."/>
            <person name="Katagiri S."/>
            <person name="Kikuta A."/>
            <person name="Kobayashi H."/>
            <person name="Kobayashi N."/>
            <person name="Machita K."/>
            <person name="Maehara T."/>
            <person name="Masukawa M."/>
            <person name="Mizubayashi T."/>
            <person name="Mukai Y."/>
            <person name="Nagasaki H."/>
            <person name="Nagata Y."/>
            <person name="Naito S."/>
            <person name="Nakashima M."/>
            <person name="Nakama Y."/>
            <person name="Nakamichi Y."/>
            <person name="Nakamura M."/>
            <person name="Meguro A."/>
            <person name="Negishi M."/>
            <person name="Ohta I."/>
            <person name="Ohta T."/>
            <person name="Okamoto M."/>
            <person name="Ono N."/>
            <person name="Saji S."/>
            <person name="Sakaguchi M."/>
            <person name="Sakai K."/>
            <person name="Shibata M."/>
            <person name="Shimokawa T."/>
            <person name="Song J."/>
            <person name="Takazaki Y."/>
            <person name="Terasawa K."/>
            <person name="Tsugane M."/>
            <person name="Tsuji K."/>
            <person name="Ueda S."/>
            <person name="Waki K."/>
            <person name="Yamagata H."/>
            <person name="Yamamoto M."/>
            <person name="Yamamoto S."/>
            <person name="Yamane H."/>
            <person name="Yoshiki S."/>
            <person name="Yoshihara R."/>
            <person name="Yukawa K."/>
            <person name="Zhong H."/>
            <person name="Yano M."/>
            <person name="Yuan Q."/>
            <person name="Ouyang S."/>
            <person name="Liu J."/>
            <person name="Jones K.M."/>
            <person name="Gansberger K."/>
            <person name="Moffat K."/>
            <person name="Hill J."/>
            <person name="Bera J."/>
            <person name="Fadrosh D."/>
            <person name="Jin S."/>
            <person name="Johri S."/>
            <person name="Kim M."/>
            <person name="Overton L."/>
            <person name="Reardon M."/>
            <person name="Tsitrin T."/>
            <person name="Vuong H."/>
            <person name="Weaver B."/>
            <person name="Ciecko A."/>
            <person name="Tallon L."/>
            <person name="Jackson J."/>
            <person name="Pai G."/>
            <person name="Aken S.V."/>
            <person name="Utterback T."/>
            <person name="Reidmuller S."/>
            <person name="Feldblyum T."/>
            <person name="Hsiao J."/>
            <person name="Zismann V."/>
            <person name="Iobst S."/>
            <person name="de Vazeille A.R."/>
            <person name="Buell C.R."/>
            <person name="Ying K."/>
            <person name="Li Y."/>
            <person name="Lu T."/>
            <person name="Huang Y."/>
            <person name="Zhao Q."/>
            <person name="Feng Q."/>
            <person name="Zhang L."/>
            <person name="Zhu J."/>
            <person name="Weng Q."/>
            <person name="Mu J."/>
            <person name="Lu Y."/>
            <person name="Fan D."/>
            <person name="Liu Y."/>
            <person name="Guan J."/>
            <person name="Zhang Y."/>
            <person name="Yu S."/>
            <person name="Liu X."/>
            <person name="Zhang Y."/>
            <person name="Hong G."/>
            <person name="Han B."/>
            <person name="Choisne N."/>
            <person name="Demange N."/>
            <person name="Orjeda G."/>
            <person name="Samain S."/>
            <person name="Cattolico L."/>
            <person name="Pelletier E."/>
            <person name="Couloux A."/>
            <person name="Segurens B."/>
            <person name="Wincker P."/>
            <person name="D'Hont A."/>
            <person name="Scarpelli C."/>
            <person name="Weissenbach J."/>
            <person name="Salanoubat M."/>
            <person name="Quetier F."/>
            <person name="Yu Y."/>
            <person name="Kim H.R."/>
            <person name="Rambo T."/>
            <person name="Currie J."/>
            <person name="Collura K."/>
            <person name="Luo M."/>
            <person name="Yang T."/>
            <person name="Ammiraju J.S.S."/>
            <person name="Engler F."/>
            <person name="Soderlund C."/>
            <person name="Wing R.A."/>
            <person name="Palmer L.E."/>
            <person name="de la Bastide M."/>
            <person name="Spiegel L."/>
            <person name="Nascimento L."/>
            <person name="Zutavern T."/>
            <person name="O'Shaughnessy A."/>
            <person name="Dike S."/>
            <person name="Dedhia N."/>
            <person name="Preston R."/>
            <person name="Balija V."/>
            <person name="McCombie W.R."/>
            <person name="Chow T."/>
            <person name="Chen H."/>
            <person name="Chung M."/>
            <person name="Chen C."/>
            <person name="Shaw J."/>
            <person name="Wu H."/>
            <person name="Hsiao K."/>
            <person name="Chao Y."/>
            <person name="Chu M."/>
            <person name="Cheng C."/>
            <person name="Hour A."/>
            <person name="Lee P."/>
            <person name="Lin S."/>
            <person name="Lin Y."/>
            <person name="Liou J."/>
            <person name="Liu S."/>
            <person name="Hsing Y."/>
            <person name="Raghuvanshi S."/>
            <person name="Mohanty A."/>
            <person name="Bharti A.K."/>
            <person name="Gaur A."/>
            <person name="Gupta V."/>
            <person name="Kumar D."/>
            <person name="Ravi V."/>
            <person name="Vij S."/>
            <person name="Kapur A."/>
            <person name="Khurana P."/>
            <person name="Khurana P."/>
            <person name="Khurana J.P."/>
            <person name="Tyagi A.K."/>
            <person name="Gaikwad K."/>
            <person name="Singh A."/>
            <person name="Dalal V."/>
            <person name="Srivastava S."/>
            <person name="Dixit A."/>
            <person name="Pal A.K."/>
            <person name="Ghazi I.A."/>
            <person name="Yadav M."/>
            <person name="Pandit A."/>
            <person name="Bhargava A."/>
            <person name="Sureshbabu K."/>
            <person name="Batra K."/>
            <person name="Sharma T.R."/>
            <person name="Mohapatra T."/>
            <person name="Singh N.K."/>
            <person name="Messing J."/>
            <person name="Nelson A.B."/>
            <person name="Fuks G."/>
            <person name="Kavchok S."/>
            <person name="Keizer G."/>
            <person name="Linton E."/>
            <person name="Llaca V."/>
            <person name="Song R."/>
            <person name="Tanyolac B."/>
            <person name="Young S."/>
            <person name="Ho-Il K."/>
            <person name="Hahn J.H."/>
            <person name="Sangsakoo G."/>
            <person name="Vanavichit A."/>
            <person name="de Mattos Luiz.A.T."/>
            <person name="Zimmer P.D."/>
            <person name="Malone G."/>
            <person name="Dellagostin O."/>
            <person name="de Oliveira A.C."/>
            <person name="Bevan M."/>
            <person name="Bancroft I."/>
            <person name="Minx P."/>
            <person name="Cordum H."/>
            <person name="Wilson R."/>
            <person name="Cheng Z."/>
            <person name="Jin W."/>
            <person name="Jiang J."/>
            <person name="Leong S.A."/>
            <person name="Iwama H."/>
            <person name="Gojobori T."/>
            <person name="Itoh T."/>
            <person name="Niimura Y."/>
            <person name="Fujii Y."/>
            <person name="Habara T."/>
            <person name="Sakai H."/>
            <person name="Sato Y."/>
            <person name="Wilson G."/>
            <person name="Kumar K."/>
            <person name="McCouch S."/>
            <person name="Juretic N."/>
            <person name="Hoen D."/>
            <person name="Wright S."/>
            <person name="Bruskiewich R."/>
            <person name="Bureau T."/>
            <person name="Miyao A."/>
            <person name="Hirochika H."/>
            <person name="Nishikawa T."/>
            <person name="Kadowaki K."/>
            <person name="Sugiura M."/>
            <person name="Burr B."/>
            <person name="Sasaki T."/>
        </authorList>
    </citation>
    <scope>NUCLEOTIDE SEQUENCE [LARGE SCALE GENOMIC DNA]</scope>
    <source>
        <strain evidence="8">cv. Nipponbare</strain>
    </source>
</reference>
<reference evidence="8" key="2">
    <citation type="journal article" date="2008" name="Nucleic Acids Res.">
        <title>The rice annotation project database (RAP-DB): 2008 update.</title>
        <authorList>
            <consortium name="The rice annotation project (RAP)"/>
        </authorList>
    </citation>
    <scope>GENOME REANNOTATION</scope>
    <source>
        <strain evidence="8">cv. Nipponbare</strain>
    </source>
</reference>
<dbReference type="Pfam" id="PF00847">
    <property type="entry name" value="AP2"/>
    <property type="match status" value="1"/>
</dbReference>
<evidence type="ECO:0000313" key="8">
    <source>
        <dbReference type="Proteomes" id="UP000000763"/>
    </source>
</evidence>
<name>A0A0N7KFG3_ORYSJ</name>
<comment type="subcellular location">
    <subcellularLocation>
        <location evidence="1">Nucleus</location>
    </subcellularLocation>
</comment>
<keyword evidence="3" id="KW-0238">DNA-binding</keyword>
<evidence type="ECO:0000313" key="7">
    <source>
        <dbReference type="EMBL" id="BAF08995.1"/>
    </source>
</evidence>
<accession>A0A0N7KFG3</accession>
<dbReference type="SMR" id="A0A0N7KFG3"/>
<dbReference type="PRINTS" id="PR00367">
    <property type="entry name" value="ETHRSPELEMNT"/>
</dbReference>
<evidence type="ECO:0000256" key="5">
    <source>
        <dbReference type="ARBA" id="ARBA00023242"/>
    </source>
</evidence>
<evidence type="ECO:0000259" key="6">
    <source>
        <dbReference type="PROSITE" id="PS51032"/>
    </source>
</evidence>
<keyword evidence="4" id="KW-0804">Transcription</keyword>
<keyword evidence="5" id="KW-0539">Nucleus</keyword>
<proteinExistence type="predicted"/>
<dbReference type="InterPro" id="IPR044808">
    <property type="entry name" value="ERF_plant"/>
</dbReference>
<dbReference type="GO" id="GO:0005634">
    <property type="term" value="C:nucleus"/>
    <property type="evidence" value="ECO:0007669"/>
    <property type="project" value="UniProtKB-SubCell"/>
</dbReference>
<evidence type="ECO:0000256" key="1">
    <source>
        <dbReference type="ARBA" id="ARBA00004123"/>
    </source>
</evidence>
<dbReference type="InterPro" id="IPR016177">
    <property type="entry name" value="DNA-bd_dom_sf"/>
</dbReference>
<dbReference type="PANTHER" id="PTHR31190">
    <property type="entry name" value="DNA-BINDING DOMAIN"/>
    <property type="match status" value="1"/>
</dbReference>
<sequence length="247" mass="26327">ALSKIKCTFDLDVATRNPTGRTAFLNIILIDAAAGNGGALRGRGDGGHRGCADARHCRRRAWRRRRRLRAAARAVVGRAAAGGNRRRAARRRCAGGGDAGDHAGGANVAEAAAAVVVAAPATARRYRGVRRRPWGKWAAEIRDPRKAARVWLGTFRTAEDAARAYDAAALRFRGRRAKLNFPEEVSRPWQGHDVDHMSCSPPSISNARFLGSWTFGPPQPPSRSVAAAATTLLGGSHGGNGAENGRE</sequence>
<dbReference type="SUPFAM" id="SSF54171">
    <property type="entry name" value="DNA-binding domain"/>
    <property type="match status" value="1"/>
</dbReference>